<dbReference type="InterPro" id="IPR002401">
    <property type="entry name" value="Cyt_P450_E_grp-I"/>
</dbReference>
<dbReference type="Gene3D" id="1.10.630.10">
    <property type="entry name" value="Cytochrome P450"/>
    <property type="match status" value="1"/>
</dbReference>
<keyword evidence="4" id="KW-0503">Monooxygenase</keyword>
<dbReference type="InterPro" id="IPR036396">
    <property type="entry name" value="Cyt_P450_sf"/>
</dbReference>
<feature type="binding site" description="axial binding residue" evidence="3">
    <location>
        <position position="579"/>
    </location>
    <ligand>
        <name>heme</name>
        <dbReference type="ChEBI" id="CHEBI:30413"/>
    </ligand>
    <ligandPart>
        <name>Fe</name>
        <dbReference type="ChEBI" id="CHEBI:18248"/>
    </ligandPart>
</feature>
<keyword evidence="3 4" id="KW-0408">Iron</keyword>
<evidence type="ECO:0000313" key="7">
    <source>
        <dbReference type="Proteomes" id="UP001485043"/>
    </source>
</evidence>
<evidence type="ECO:0000256" key="3">
    <source>
        <dbReference type="PIRSR" id="PIRSR602401-1"/>
    </source>
</evidence>
<keyword evidence="4" id="KW-0560">Oxidoreductase</keyword>
<sequence length="639" mass="69421">MASSLETQWICGPVSHSKYCPHFSHGLLSASVLPSQLVTQDLRKTHRLRSDLSLRPSAHSKDTKAEFNTATYVQLNAAVVAGNPASLLRSYQHFCKAESDSVRKVDQAATDQIVAGKQRAVTPKNHADARRKALYQPRQLKATPADKTAVKTLVEWAKELGGAPLGLRLAYIPLVVINDPKLAEPIFEQQKSSMYAGLEGLSGKEPHPSLFTGKTSAYYRAVRKGVAPAFNSSNLKQSFGRLTTLMQAVVSHAGSKGPAAPVDVFAVAGHVTMDAISLSIFGQDAGSTADLSAPKPRYAKLLDPAMAGFTKTLATPWIRKLTFLPAMKRLKEDVKAVHAEHERMLQRLRTCQPPPASLGAHLLALTDPATDRPLTDAQLCAEMVTFFIAGYETSASAIAWALYLISTHADIQQRVTAELDAQGLLRTPDRPQPHRLEWEDLSQLPYLRNVIKESLRLWTVATGGTQRCLDRPMRVRGYDLAPGTLVQVPFYGVHHNPAVWERPEECLPDRWDEPDAEYVAAAKSDGSSSEPVLEGTQAAGSNLGDLEDATAAPNSKQGPAGRSAAARRFMPFSYGVRSCVGQNLANITIMTFIATLCSHFSLKLAPEMGGSYGVEQSAVDMLTLQPKNGMLMHCASRAQ</sequence>
<proteinExistence type="inferred from homology"/>
<dbReference type="GO" id="GO:0005506">
    <property type="term" value="F:iron ion binding"/>
    <property type="evidence" value="ECO:0007669"/>
    <property type="project" value="InterPro"/>
</dbReference>
<evidence type="ECO:0000256" key="1">
    <source>
        <dbReference type="ARBA" id="ARBA00001971"/>
    </source>
</evidence>
<dbReference type="Pfam" id="PF00067">
    <property type="entry name" value="p450"/>
    <property type="match status" value="2"/>
</dbReference>
<dbReference type="PANTHER" id="PTHR24305:SF166">
    <property type="entry name" value="CYTOCHROME P450 12A4, MITOCHONDRIAL-RELATED"/>
    <property type="match status" value="1"/>
</dbReference>
<evidence type="ECO:0000256" key="5">
    <source>
        <dbReference type="SAM" id="MobiDB-lite"/>
    </source>
</evidence>
<dbReference type="PRINTS" id="PR00463">
    <property type="entry name" value="EP450I"/>
</dbReference>
<feature type="region of interest" description="Disordered" evidence="5">
    <location>
        <begin position="520"/>
        <end position="562"/>
    </location>
</feature>
<organism evidence="6 7">
    <name type="scientific">Apatococcus fuscideae</name>
    <dbReference type="NCBI Taxonomy" id="2026836"/>
    <lineage>
        <taxon>Eukaryota</taxon>
        <taxon>Viridiplantae</taxon>
        <taxon>Chlorophyta</taxon>
        <taxon>core chlorophytes</taxon>
        <taxon>Trebouxiophyceae</taxon>
        <taxon>Chlorellales</taxon>
        <taxon>Chlorellaceae</taxon>
        <taxon>Apatococcus</taxon>
    </lineage>
</organism>
<keyword evidence="7" id="KW-1185">Reference proteome</keyword>
<dbReference type="GO" id="GO:0016705">
    <property type="term" value="F:oxidoreductase activity, acting on paired donors, with incorporation or reduction of molecular oxygen"/>
    <property type="evidence" value="ECO:0007669"/>
    <property type="project" value="InterPro"/>
</dbReference>
<dbReference type="PROSITE" id="PS00086">
    <property type="entry name" value="CYTOCHROME_P450"/>
    <property type="match status" value="1"/>
</dbReference>
<dbReference type="GO" id="GO:0020037">
    <property type="term" value="F:heme binding"/>
    <property type="evidence" value="ECO:0007669"/>
    <property type="project" value="InterPro"/>
</dbReference>
<dbReference type="EMBL" id="JALJOV010001490">
    <property type="protein sequence ID" value="KAK9847146.1"/>
    <property type="molecule type" value="Genomic_DNA"/>
</dbReference>
<dbReference type="AlphaFoldDB" id="A0AAW1SMA3"/>
<evidence type="ECO:0000256" key="2">
    <source>
        <dbReference type="ARBA" id="ARBA00010617"/>
    </source>
</evidence>
<dbReference type="InterPro" id="IPR050121">
    <property type="entry name" value="Cytochrome_P450_monoxygenase"/>
</dbReference>
<keyword evidence="3 4" id="KW-0349">Heme</keyword>
<comment type="similarity">
    <text evidence="2 4">Belongs to the cytochrome P450 family.</text>
</comment>
<evidence type="ECO:0000256" key="4">
    <source>
        <dbReference type="RuleBase" id="RU000461"/>
    </source>
</evidence>
<evidence type="ECO:0000313" key="6">
    <source>
        <dbReference type="EMBL" id="KAK9847146.1"/>
    </source>
</evidence>
<name>A0AAW1SMA3_9CHLO</name>
<comment type="cofactor">
    <cofactor evidence="1 3">
        <name>heme</name>
        <dbReference type="ChEBI" id="CHEBI:30413"/>
    </cofactor>
</comment>
<reference evidence="6 7" key="1">
    <citation type="journal article" date="2024" name="Nat. Commun.">
        <title>Phylogenomics reveals the evolutionary origins of lichenization in chlorophyte algae.</title>
        <authorList>
            <person name="Puginier C."/>
            <person name="Libourel C."/>
            <person name="Otte J."/>
            <person name="Skaloud P."/>
            <person name="Haon M."/>
            <person name="Grisel S."/>
            <person name="Petersen M."/>
            <person name="Berrin J.G."/>
            <person name="Delaux P.M."/>
            <person name="Dal Grande F."/>
            <person name="Keller J."/>
        </authorList>
    </citation>
    <scope>NUCLEOTIDE SEQUENCE [LARGE SCALE GENOMIC DNA]</scope>
    <source>
        <strain evidence="6 7">SAG 2523</strain>
    </source>
</reference>
<gene>
    <name evidence="6" type="ORF">WJX84_003954</name>
</gene>
<dbReference type="Proteomes" id="UP001485043">
    <property type="component" value="Unassembled WGS sequence"/>
</dbReference>
<dbReference type="PRINTS" id="PR00385">
    <property type="entry name" value="P450"/>
</dbReference>
<dbReference type="CDD" id="cd00302">
    <property type="entry name" value="cytochrome_P450"/>
    <property type="match status" value="1"/>
</dbReference>
<accession>A0AAW1SMA3</accession>
<protein>
    <recommendedName>
        <fullName evidence="8">Cytochrome P450</fullName>
    </recommendedName>
</protein>
<dbReference type="GO" id="GO:0004497">
    <property type="term" value="F:monooxygenase activity"/>
    <property type="evidence" value="ECO:0007669"/>
    <property type="project" value="UniProtKB-KW"/>
</dbReference>
<keyword evidence="3 4" id="KW-0479">Metal-binding</keyword>
<dbReference type="InterPro" id="IPR001128">
    <property type="entry name" value="Cyt_P450"/>
</dbReference>
<dbReference type="PANTHER" id="PTHR24305">
    <property type="entry name" value="CYTOCHROME P450"/>
    <property type="match status" value="1"/>
</dbReference>
<evidence type="ECO:0008006" key="8">
    <source>
        <dbReference type="Google" id="ProtNLM"/>
    </source>
</evidence>
<dbReference type="SUPFAM" id="SSF48264">
    <property type="entry name" value="Cytochrome P450"/>
    <property type="match status" value="1"/>
</dbReference>
<dbReference type="InterPro" id="IPR017972">
    <property type="entry name" value="Cyt_P450_CS"/>
</dbReference>
<comment type="caution">
    <text evidence="6">The sequence shown here is derived from an EMBL/GenBank/DDBJ whole genome shotgun (WGS) entry which is preliminary data.</text>
</comment>